<name>A0A0X3PGQ9_SCHSO</name>
<gene>
    <name evidence="1" type="ORF">TR144098</name>
</gene>
<sequence>MGSTKTTQSRRNPNSSFCLHIYRYSPTYAYATLLRTTSRMAPGSCMKSTLPASPWRVKLIKAGISSFGLQGFIRGGYLVVCDTHRCTASICQTLHPILFPANLT</sequence>
<reference evidence="1" key="1">
    <citation type="submission" date="2016-01" db="EMBL/GenBank/DDBJ databases">
        <title>Reference transcriptome for the parasite Schistocephalus solidus: insights into the molecular evolution of parasitism.</title>
        <authorList>
            <person name="Hebert F.O."/>
            <person name="Grambauer S."/>
            <person name="Barber I."/>
            <person name="Landry C.R."/>
            <person name="Aubin-Horth N."/>
        </authorList>
    </citation>
    <scope>NUCLEOTIDE SEQUENCE</scope>
</reference>
<organism evidence="1">
    <name type="scientific">Schistocephalus solidus</name>
    <name type="common">Tapeworm</name>
    <dbReference type="NCBI Taxonomy" id="70667"/>
    <lineage>
        <taxon>Eukaryota</taxon>
        <taxon>Metazoa</taxon>
        <taxon>Spiralia</taxon>
        <taxon>Lophotrochozoa</taxon>
        <taxon>Platyhelminthes</taxon>
        <taxon>Cestoda</taxon>
        <taxon>Eucestoda</taxon>
        <taxon>Diphyllobothriidea</taxon>
        <taxon>Diphyllobothriidae</taxon>
        <taxon>Schistocephalus</taxon>
    </lineage>
</organism>
<evidence type="ECO:0000313" key="1">
    <source>
        <dbReference type="EMBL" id="JAP49067.1"/>
    </source>
</evidence>
<dbReference type="AlphaFoldDB" id="A0A0X3PGQ9"/>
<proteinExistence type="predicted"/>
<accession>A0A0X3PGQ9</accession>
<protein>
    <submittedName>
        <fullName evidence="1">Uncharacterized protein</fullName>
    </submittedName>
</protein>
<dbReference type="EMBL" id="GEEE01013762">
    <property type="protein sequence ID" value="JAP49463.1"/>
    <property type="molecule type" value="Transcribed_RNA"/>
</dbReference>
<dbReference type="EMBL" id="GEEE01014158">
    <property type="protein sequence ID" value="JAP49067.1"/>
    <property type="molecule type" value="Transcribed_RNA"/>
</dbReference>